<dbReference type="Proteomes" id="UP000554482">
    <property type="component" value="Unassembled WGS sequence"/>
</dbReference>
<gene>
    <name evidence="1" type="ORF">FRX31_008362</name>
</gene>
<sequence>SLRVPLEAWRNTDESKKEDLVLRHFELCLSHFILSPNTIFLELCYIYGGSPINTALKAFSWESLMSLINVGFLVPK</sequence>
<organism evidence="1 2">
    <name type="scientific">Thalictrum thalictroides</name>
    <name type="common">Rue-anemone</name>
    <name type="synonym">Anemone thalictroides</name>
    <dbReference type="NCBI Taxonomy" id="46969"/>
    <lineage>
        <taxon>Eukaryota</taxon>
        <taxon>Viridiplantae</taxon>
        <taxon>Streptophyta</taxon>
        <taxon>Embryophyta</taxon>
        <taxon>Tracheophyta</taxon>
        <taxon>Spermatophyta</taxon>
        <taxon>Magnoliopsida</taxon>
        <taxon>Ranunculales</taxon>
        <taxon>Ranunculaceae</taxon>
        <taxon>Thalictroideae</taxon>
        <taxon>Thalictrum</taxon>
    </lineage>
</organism>
<accession>A0A7J6WX75</accession>
<feature type="non-terminal residue" evidence="1">
    <location>
        <position position="1"/>
    </location>
</feature>
<evidence type="ECO:0000313" key="2">
    <source>
        <dbReference type="Proteomes" id="UP000554482"/>
    </source>
</evidence>
<dbReference type="EMBL" id="JABWDY010008631">
    <property type="protein sequence ID" value="KAF5202051.1"/>
    <property type="molecule type" value="Genomic_DNA"/>
</dbReference>
<proteinExistence type="predicted"/>
<protein>
    <submittedName>
        <fullName evidence="1">Uncharacterized protein</fullName>
    </submittedName>
</protein>
<evidence type="ECO:0000313" key="1">
    <source>
        <dbReference type="EMBL" id="KAF5202051.1"/>
    </source>
</evidence>
<keyword evidence="2" id="KW-1185">Reference proteome</keyword>
<name>A0A7J6WX75_THATH</name>
<comment type="caution">
    <text evidence="1">The sequence shown here is derived from an EMBL/GenBank/DDBJ whole genome shotgun (WGS) entry which is preliminary data.</text>
</comment>
<reference evidence="1 2" key="1">
    <citation type="submission" date="2020-06" db="EMBL/GenBank/DDBJ databases">
        <title>Transcriptomic and genomic resources for Thalictrum thalictroides and T. hernandezii: Facilitating candidate gene discovery in an emerging model plant lineage.</title>
        <authorList>
            <person name="Arias T."/>
            <person name="Riano-Pachon D.M."/>
            <person name="Di Stilio V.S."/>
        </authorList>
    </citation>
    <scope>NUCLEOTIDE SEQUENCE [LARGE SCALE GENOMIC DNA]</scope>
    <source>
        <strain evidence="2">cv. WT478/WT964</strain>
        <tissue evidence="1">Leaves</tissue>
    </source>
</reference>
<dbReference type="AlphaFoldDB" id="A0A7J6WX75"/>